<dbReference type="InterPro" id="IPR003838">
    <property type="entry name" value="ABC3_permease_C"/>
</dbReference>
<feature type="domain" description="ABC3 transporter permease C-terminal" evidence="7">
    <location>
        <begin position="674"/>
        <end position="774"/>
    </location>
</feature>
<feature type="transmembrane region" description="Helical" evidence="6">
    <location>
        <begin position="429"/>
        <end position="448"/>
    </location>
</feature>
<dbReference type="Pfam" id="PF12704">
    <property type="entry name" value="MacB_PCD"/>
    <property type="match status" value="2"/>
</dbReference>
<evidence type="ECO:0000259" key="7">
    <source>
        <dbReference type="Pfam" id="PF02687"/>
    </source>
</evidence>
<keyword evidence="5 6" id="KW-0472">Membrane</keyword>
<evidence type="ECO:0000259" key="8">
    <source>
        <dbReference type="Pfam" id="PF12704"/>
    </source>
</evidence>
<evidence type="ECO:0000256" key="4">
    <source>
        <dbReference type="ARBA" id="ARBA00022989"/>
    </source>
</evidence>
<keyword evidence="10" id="KW-1185">Reference proteome</keyword>
<proteinExistence type="predicted"/>
<keyword evidence="2" id="KW-1003">Cell membrane</keyword>
<dbReference type="GO" id="GO:0005886">
    <property type="term" value="C:plasma membrane"/>
    <property type="evidence" value="ECO:0007669"/>
    <property type="project" value="UniProtKB-SubCell"/>
</dbReference>
<dbReference type="STRING" id="408074.SAMN05660909_03402"/>
<feature type="transmembrane region" description="Helical" evidence="6">
    <location>
        <begin position="380"/>
        <end position="409"/>
    </location>
</feature>
<evidence type="ECO:0000313" key="10">
    <source>
        <dbReference type="Proteomes" id="UP000199656"/>
    </source>
</evidence>
<feature type="domain" description="MacB-like periplasmic core" evidence="8">
    <location>
        <begin position="20"/>
        <end position="243"/>
    </location>
</feature>
<dbReference type="InterPro" id="IPR025857">
    <property type="entry name" value="MacB_PCD"/>
</dbReference>
<protein>
    <submittedName>
        <fullName evidence="9">Duplicated orphan permease</fullName>
    </submittedName>
</protein>
<dbReference type="PANTHER" id="PTHR30572:SF18">
    <property type="entry name" value="ABC-TYPE MACROLIDE FAMILY EXPORT SYSTEM PERMEASE COMPONENT 2"/>
    <property type="match status" value="1"/>
</dbReference>
<accession>A0A1H4DY51</accession>
<evidence type="ECO:0000256" key="1">
    <source>
        <dbReference type="ARBA" id="ARBA00004651"/>
    </source>
</evidence>
<evidence type="ECO:0000256" key="6">
    <source>
        <dbReference type="SAM" id="Phobius"/>
    </source>
</evidence>
<gene>
    <name evidence="9" type="ORF">SAMN05660909_03402</name>
</gene>
<dbReference type="OrthoDB" id="1451596at2"/>
<evidence type="ECO:0000256" key="3">
    <source>
        <dbReference type="ARBA" id="ARBA00022692"/>
    </source>
</evidence>
<dbReference type="EMBL" id="FNRL01000015">
    <property type="protein sequence ID" value="SEA77745.1"/>
    <property type="molecule type" value="Genomic_DNA"/>
</dbReference>
<feature type="transmembrane region" description="Helical" evidence="6">
    <location>
        <begin position="21"/>
        <end position="41"/>
    </location>
</feature>
<organism evidence="9 10">
    <name type="scientific">Chitinophaga terrae</name>
    <name type="common">ex Kim and Jung 2007</name>
    <dbReference type="NCBI Taxonomy" id="408074"/>
    <lineage>
        <taxon>Bacteria</taxon>
        <taxon>Pseudomonadati</taxon>
        <taxon>Bacteroidota</taxon>
        <taxon>Chitinophagia</taxon>
        <taxon>Chitinophagales</taxon>
        <taxon>Chitinophagaceae</taxon>
        <taxon>Chitinophaga</taxon>
    </lineage>
</organism>
<feature type="transmembrane region" description="Helical" evidence="6">
    <location>
        <begin position="670"/>
        <end position="694"/>
    </location>
</feature>
<dbReference type="RefSeq" id="WP_089763133.1">
    <property type="nucleotide sequence ID" value="NZ_BKAT01000026.1"/>
</dbReference>
<evidence type="ECO:0000313" key="9">
    <source>
        <dbReference type="EMBL" id="SEA77745.1"/>
    </source>
</evidence>
<feature type="transmembrane region" description="Helical" evidence="6">
    <location>
        <begin position="285"/>
        <end position="304"/>
    </location>
</feature>
<dbReference type="Pfam" id="PF02687">
    <property type="entry name" value="FtsX"/>
    <property type="match status" value="2"/>
</dbReference>
<dbReference type="PANTHER" id="PTHR30572">
    <property type="entry name" value="MEMBRANE COMPONENT OF TRANSPORTER-RELATED"/>
    <property type="match status" value="1"/>
</dbReference>
<feature type="domain" description="MacB-like periplasmic core" evidence="8">
    <location>
        <begin position="488"/>
        <end position="609"/>
    </location>
</feature>
<comment type="subcellular location">
    <subcellularLocation>
        <location evidence="1">Cell membrane</location>
        <topology evidence="1">Multi-pass membrane protein</topology>
    </subcellularLocation>
</comment>
<dbReference type="AlphaFoldDB" id="A0A1H4DY51"/>
<evidence type="ECO:0000256" key="5">
    <source>
        <dbReference type="ARBA" id="ARBA00023136"/>
    </source>
</evidence>
<dbReference type="InterPro" id="IPR050250">
    <property type="entry name" value="Macrolide_Exporter_MacB"/>
</dbReference>
<dbReference type="GO" id="GO:0022857">
    <property type="term" value="F:transmembrane transporter activity"/>
    <property type="evidence" value="ECO:0007669"/>
    <property type="project" value="TreeGrafter"/>
</dbReference>
<keyword evidence="3 6" id="KW-0812">Transmembrane</keyword>
<evidence type="ECO:0000256" key="2">
    <source>
        <dbReference type="ARBA" id="ARBA00022475"/>
    </source>
</evidence>
<feature type="transmembrane region" description="Helical" evidence="6">
    <location>
        <begin position="725"/>
        <end position="746"/>
    </location>
</feature>
<keyword evidence="4 6" id="KW-1133">Transmembrane helix</keyword>
<reference evidence="10" key="1">
    <citation type="submission" date="2016-10" db="EMBL/GenBank/DDBJ databases">
        <authorList>
            <person name="Varghese N."/>
            <person name="Submissions S."/>
        </authorList>
    </citation>
    <scope>NUCLEOTIDE SEQUENCE [LARGE SCALE GENOMIC DNA]</scope>
    <source>
        <strain evidence="10">DSM 23920</strain>
    </source>
</reference>
<dbReference type="Proteomes" id="UP000199656">
    <property type="component" value="Unassembled WGS sequence"/>
</dbReference>
<feature type="transmembrane region" description="Helical" evidence="6">
    <location>
        <begin position="758"/>
        <end position="779"/>
    </location>
</feature>
<name>A0A1H4DY51_9BACT</name>
<sequence length="793" mass="89763">MLKNYFKIALRNLKRSKANTAINVLGLSMGIACAILIFTLIKFHLSFDSFHPEKNRIYRIVTEDHLEQITYSPGIPSAVGNTFRREYPFFEKTAMVYVRKKRQISLPYRTGDNKFQEEEGVAFAEPDFFKIFNFPLITGDRNNILSEPNTAIVTNRIARKYFGNENPIGKTIRLDNKLDFQITGILQDIPKNTDRRQEIYLSYKNLKDHNPWVAQENWLGYAHEQQCFVVLKQGVLASTVNKAFPEFTNRHYQGDYQKEWQFRLQPLSDIHSDINFDGVMPKKDIWALSLIAIFIIITASFNFINMATAQALSRSKEIGIRKALGSLRYQVFWQFVAETALVVFSSTCLAFILIILSLPFVSNLSGIPFNISFLYDRSVLLFLAALTILITFISGTYPGLILAGFQPVLALKGKLSLKHVGGIKLRKGLVTMQLAISQLLIIGTLVIIRQMEFTRKTDLGFTKDAVVMLPLPAKEQTKLSALRSELTALPGVKTISFCNQVPASEQNNNFEIVYAGRTQKENYDVIFKAADDQYLSLFGLRLVAGRNIYPSDTIREYLVNETLIKRLGISKEDAIGKNITVNDQKGSITGVVKDFHNQSLHAAIDPLCITTAVNYYSTCAIKVSTQNLKTTLAGIQKSWTTVFPENIYQHEFLDQRIAHFYEQDNKTLQLIQLFTTITIIISCLGLYGLVAFVASQKTKEVGIRKVLGASIQSIIWIFGKEFTQLLLIAFIFAAPLAWLIMNNWLQNFAYRIEIGVQIFIYAILSSFCVVIITVGYKAVKATLVNPVKSLRSE</sequence>
<feature type="transmembrane region" description="Helical" evidence="6">
    <location>
        <begin position="331"/>
        <end position="360"/>
    </location>
</feature>
<dbReference type="PROSITE" id="PS51257">
    <property type="entry name" value="PROKAR_LIPOPROTEIN"/>
    <property type="match status" value="1"/>
</dbReference>
<feature type="domain" description="ABC3 transporter permease C-terminal" evidence="7">
    <location>
        <begin position="290"/>
        <end position="405"/>
    </location>
</feature>